<keyword evidence="2" id="KW-1185">Reference proteome</keyword>
<accession>A0A976IDL1</accession>
<dbReference type="GeneID" id="94347565"/>
<gene>
    <name evidence="1" type="ORF">CCR75_003801</name>
</gene>
<dbReference type="Proteomes" id="UP000294530">
    <property type="component" value="Unassembled WGS sequence"/>
</dbReference>
<evidence type="ECO:0000313" key="1">
    <source>
        <dbReference type="EMBL" id="TDH68012.1"/>
    </source>
</evidence>
<sequence length="69" mass="7605">MQVSHLVESIIAAFLNVPQVDGRNVRVPIDLSVSSKVARARVHMKQNDGTYWASVPQLPVPTSHRSTIV</sequence>
<reference evidence="1 2" key="1">
    <citation type="journal article" date="2021" name="Genome Biol.">
        <title>AFLAP: assembly-free linkage analysis pipeline using k-mers from genome sequencing data.</title>
        <authorList>
            <person name="Fletcher K."/>
            <person name="Zhang L."/>
            <person name="Gil J."/>
            <person name="Han R."/>
            <person name="Cavanaugh K."/>
            <person name="Michelmore R."/>
        </authorList>
    </citation>
    <scope>NUCLEOTIDE SEQUENCE [LARGE SCALE GENOMIC DNA]</scope>
    <source>
        <strain evidence="1 2">SF5</strain>
    </source>
</reference>
<comment type="caution">
    <text evidence="1">The sequence shown here is derived from an EMBL/GenBank/DDBJ whole genome shotgun (WGS) entry which is preliminary data.</text>
</comment>
<proteinExistence type="predicted"/>
<dbReference type="OrthoDB" id="159619at2759"/>
<dbReference type="KEGG" id="blac:94347565"/>
<evidence type="ECO:0000313" key="2">
    <source>
        <dbReference type="Proteomes" id="UP000294530"/>
    </source>
</evidence>
<dbReference type="RefSeq" id="XP_067817511.1">
    <property type="nucleotide sequence ID" value="XM_067961894.1"/>
</dbReference>
<protein>
    <submittedName>
        <fullName evidence="1">Uncharacterized protein</fullName>
    </submittedName>
</protein>
<dbReference type="AlphaFoldDB" id="A0A976IDL1"/>
<name>A0A976IDL1_BRELC</name>
<organism evidence="1 2">
    <name type="scientific">Bremia lactucae</name>
    <name type="common">Lettuce downy mildew</name>
    <dbReference type="NCBI Taxonomy" id="4779"/>
    <lineage>
        <taxon>Eukaryota</taxon>
        <taxon>Sar</taxon>
        <taxon>Stramenopiles</taxon>
        <taxon>Oomycota</taxon>
        <taxon>Peronosporomycetes</taxon>
        <taxon>Peronosporales</taxon>
        <taxon>Peronosporaceae</taxon>
        <taxon>Bremia</taxon>
    </lineage>
</organism>
<dbReference type="EMBL" id="SHOA02000013">
    <property type="protein sequence ID" value="TDH68012.1"/>
    <property type="molecule type" value="Genomic_DNA"/>
</dbReference>